<dbReference type="Gene3D" id="2.30.30.60">
    <property type="match status" value="1"/>
</dbReference>
<name>A0A7V4XS97_9BACT</name>
<protein>
    <submittedName>
        <fullName evidence="10">Mechanosensitive ion channel family protein</fullName>
    </submittedName>
</protein>
<keyword evidence="5 7" id="KW-1133">Transmembrane helix</keyword>
<comment type="subcellular location">
    <subcellularLocation>
        <location evidence="1">Cell membrane</location>
        <topology evidence="1">Multi-pass membrane protein</topology>
    </subcellularLocation>
</comment>
<feature type="domain" description="Mechanosensitive ion channel MscS C-terminal" evidence="9">
    <location>
        <begin position="305"/>
        <end position="386"/>
    </location>
</feature>
<gene>
    <name evidence="10" type="ORF">ENW50_04675</name>
</gene>
<keyword evidence="3" id="KW-1003">Cell membrane</keyword>
<dbReference type="Pfam" id="PF21082">
    <property type="entry name" value="MS_channel_3rd"/>
    <property type="match status" value="1"/>
</dbReference>
<comment type="caution">
    <text evidence="10">The sequence shown here is derived from an EMBL/GenBank/DDBJ whole genome shotgun (WGS) entry which is preliminary data.</text>
</comment>
<keyword evidence="4 7" id="KW-0812">Transmembrane</keyword>
<feature type="transmembrane region" description="Helical" evidence="7">
    <location>
        <begin position="141"/>
        <end position="162"/>
    </location>
</feature>
<evidence type="ECO:0000256" key="7">
    <source>
        <dbReference type="SAM" id="Phobius"/>
    </source>
</evidence>
<dbReference type="InterPro" id="IPR023408">
    <property type="entry name" value="MscS_beta-dom_sf"/>
</dbReference>
<dbReference type="Gene3D" id="3.30.70.100">
    <property type="match status" value="1"/>
</dbReference>
<evidence type="ECO:0000256" key="3">
    <source>
        <dbReference type="ARBA" id="ARBA00022475"/>
    </source>
</evidence>
<feature type="transmembrane region" description="Helical" evidence="7">
    <location>
        <begin position="116"/>
        <end position="135"/>
    </location>
</feature>
<evidence type="ECO:0000313" key="10">
    <source>
        <dbReference type="EMBL" id="HGY93970.1"/>
    </source>
</evidence>
<keyword evidence="6 7" id="KW-0472">Membrane</keyword>
<reference evidence="10" key="1">
    <citation type="journal article" date="2020" name="mSystems">
        <title>Genome- and Community-Level Interaction Insights into Carbon Utilization and Element Cycling Functions of Hydrothermarchaeota in Hydrothermal Sediment.</title>
        <authorList>
            <person name="Zhou Z."/>
            <person name="Liu Y."/>
            <person name="Xu W."/>
            <person name="Pan J."/>
            <person name="Luo Z.H."/>
            <person name="Li M."/>
        </authorList>
    </citation>
    <scope>NUCLEOTIDE SEQUENCE [LARGE SCALE GENOMIC DNA]</scope>
    <source>
        <strain evidence="10">SpSt-855</strain>
    </source>
</reference>
<dbReference type="Gene3D" id="1.10.287.1260">
    <property type="match status" value="1"/>
</dbReference>
<evidence type="ECO:0000256" key="1">
    <source>
        <dbReference type="ARBA" id="ARBA00004651"/>
    </source>
</evidence>
<dbReference type="GO" id="GO:0008381">
    <property type="term" value="F:mechanosensitive monoatomic ion channel activity"/>
    <property type="evidence" value="ECO:0007669"/>
    <property type="project" value="InterPro"/>
</dbReference>
<evidence type="ECO:0000256" key="5">
    <source>
        <dbReference type="ARBA" id="ARBA00022989"/>
    </source>
</evidence>
<dbReference type="GO" id="GO:0005886">
    <property type="term" value="C:plasma membrane"/>
    <property type="evidence" value="ECO:0007669"/>
    <property type="project" value="UniProtKB-SubCell"/>
</dbReference>
<comment type="similarity">
    <text evidence="2">Belongs to the MscS (TC 1.A.23) family.</text>
</comment>
<feature type="transmembrane region" description="Helical" evidence="7">
    <location>
        <begin position="89"/>
        <end position="109"/>
    </location>
</feature>
<dbReference type="PANTHER" id="PTHR30221:SF18">
    <property type="entry name" value="SLL0590 PROTEIN"/>
    <property type="match status" value="1"/>
</dbReference>
<dbReference type="InterPro" id="IPR010920">
    <property type="entry name" value="LSM_dom_sf"/>
</dbReference>
<feature type="transmembrane region" description="Helical" evidence="7">
    <location>
        <begin position="20"/>
        <end position="45"/>
    </location>
</feature>
<sequence>MKDFHSEWIKLQQSHLLRTVLLGFLYSLLATAVLVLVLRAIRFLFRRFRATIHGWREIMPSLRIQQYELLSAARITNLIILAGKTFTTALVLVILYFYASLVLGFFPWTRGYAQALLGYVLSALGLVLSTIAGYLPNLFVILIIIVATFYLIRFTRVIFTEIGKGNITFSGFHPEWAEPTYKIARFLLLIAAAIVVFPYLPGSKSPAFRGISIFLGVLFSLGSTSAVANIVAGVILTYMRAFRLGDRVQIADTVGDVIETSLLVTRIRTIKNVEITIANSMVLNSHIINFSGSVQEGGDGLILHTTVTIGYDAPWRQIHQLLIEAALSSTGIMPQPAPFVLQTALDDFYVHYQINAYTSQPSRMQQTYSELHQNIQDKFYQAGVEIMSPHYSTIRDGNRIAIPDDYLPKGYQAPGFRVNLTGQPKPDPAAPTRE</sequence>
<evidence type="ECO:0000259" key="9">
    <source>
        <dbReference type="Pfam" id="PF21082"/>
    </source>
</evidence>
<feature type="transmembrane region" description="Helical" evidence="7">
    <location>
        <begin position="213"/>
        <end position="239"/>
    </location>
</feature>
<proteinExistence type="inferred from homology"/>
<accession>A0A7V4XS97</accession>
<evidence type="ECO:0000256" key="4">
    <source>
        <dbReference type="ARBA" id="ARBA00022692"/>
    </source>
</evidence>
<dbReference type="SUPFAM" id="SSF50182">
    <property type="entry name" value="Sm-like ribonucleoproteins"/>
    <property type="match status" value="1"/>
</dbReference>
<evidence type="ECO:0000256" key="6">
    <source>
        <dbReference type="ARBA" id="ARBA00023136"/>
    </source>
</evidence>
<evidence type="ECO:0000256" key="2">
    <source>
        <dbReference type="ARBA" id="ARBA00008017"/>
    </source>
</evidence>
<dbReference type="EMBL" id="DTKL01000023">
    <property type="protein sequence ID" value="HGY93970.1"/>
    <property type="molecule type" value="Genomic_DNA"/>
</dbReference>
<dbReference type="PANTHER" id="PTHR30221">
    <property type="entry name" value="SMALL-CONDUCTANCE MECHANOSENSITIVE CHANNEL"/>
    <property type="match status" value="1"/>
</dbReference>
<organism evidence="10">
    <name type="scientific">Acidobacterium capsulatum</name>
    <dbReference type="NCBI Taxonomy" id="33075"/>
    <lineage>
        <taxon>Bacteria</taxon>
        <taxon>Pseudomonadati</taxon>
        <taxon>Acidobacteriota</taxon>
        <taxon>Terriglobia</taxon>
        <taxon>Terriglobales</taxon>
        <taxon>Acidobacteriaceae</taxon>
        <taxon>Acidobacterium</taxon>
    </lineage>
</organism>
<dbReference type="InterPro" id="IPR045275">
    <property type="entry name" value="MscS_archaea/bacteria_type"/>
</dbReference>
<dbReference type="SUPFAM" id="SSF82689">
    <property type="entry name" value="Mechanosensitive channel protein MscS (YggB), C-terminal domain"/>
    <property type="match status" value="1"/>
</dbReference>
<dbReference type="InterPro" id="IPR011066">
    <property type="entry name" value="MscS_channel_C_sf"/>
</dbReference>
<dbReference type="AlphaFoldDB" id="A0A7V4XS97"/>
<dbReference type="InterPro" id="IPR049278">
    <property type="entry name" value="MS_channel_C"/>
</dbReference>
<dbReference type="Pfam" id="PF00924">
    <property type="entry name" value="MS_channel_2nd"/>
    <property type="match status" value="1"/>
</dbReference>
<evidence type="ECO:0000259" key="8">
    <source>
        <dbReference type="Pfam" id="PF00924"/>
    </source>
</evidence>
<feature type="domain" description="Mechanosensitive ion channel MscS" evidence="8">
    <location>
        <begin position="226"/>
        <end position="291"/>
    </location>
</feature>
<feature type="transmembrane region" description="Helical" evidence="7">
    <location>
        <begin position="183"/>
        <end position="201"/>
    </location>
</feature>
<dbReference type="InterPro" id="IPR006685">
    <property type="entry name" value="MscS_channel_2nd"/>
</dbReference>